<dbReference type="PANTHER" id="PTHR46471">
    <property type="entry name" value="CHITIN DEACETYLASE"/>
    <property type="match status" value="1"/>
</dbReference>
<keyword evidence="5" id="KW-0378">Hydrolase</keyword>
<keyword evidence="6" id="KW-0119">Carbohydrate metabolism</keyword>
<dbReference type="Pfam" id="PF01522">
    <property type="entry name" value="Polysacc_deac_1"/>
    <property type="match status" value="1"/>
</dbReference>
<evidence type="ECO:0000313" key="12">
    <source>
        <dbReference type="EMBL" id="KAK9728922.1"/>
    </source>
</evidence>
<keyword evidence="2 7" id="KW-0147">Chitin-binding</keyword>
<feature type="domain" description="Chitin-binding type-1" evidence="10">
    <location>
        <begin position="175"/>
        <end position="217"/>
    </location>
</feature>
<evidence type="ECO:0000256" key="9">
    <source>
        <dbReference type="SAM" id="SignalP"/>
    </source>
</evidence>
<dbReference type="Proteomes" id="UP001479436">
    <property type="component" value="Unassembled WGS sequence"/>
</dbReference>
<evidence type="ECO:0000256" key="1">
    <source>
        <dbReference type="ARBA" id="ARBA00001941"/>
    </source>
</evidence>
<gene>
    <name evidence="12" type="ORF">K7432_000675</name>
</gene>
<dbReference type="InterPro" id="IPR036861">
    <property type="entry name" value="Endochitinase-like_sf"/>
</dbReference>
<dbReference type="PROSITE" id="PS50941">
    <property type="entry name" value="CHIT_BIND_I_2"/>
    <property type="match status" value="1"/>
</dbReference>
<dbReference type="Pfam" id="PF00187">
    <property type="entry name" value="Chitin_bind_1"/>
    <property type="match status" value="1"/>
</dbReference>
<evidence type="ECO:0000256" key="5">
    <source>
        <dbReference type="ARBA" id="ARBA00022801"/>
    </source>
</evidence>
<dbReference type="CDD" id="cd10951">
    <property type="entry name" value="CE4_ClCDA_like"/>
    <property type="match status" value="1"/>
</dbReference>
<feature type="chain" id="PRO_5045439722" description="Glycoside hydrolase/deacetylase" evidence="9">
    <location>
        <begin position="24"/>
        <end position="466"/>
    </location>
</feature>
<dbReference type="Gene3D" id="3.20.20.370">
    <property type="entry name" value="Glycoside hydrolase/deacetylase"/>
    <property type="match status" value="1"/>
</dbReference>
<reference evidence="12 13" key="1">
    <citation type="submission" date="2023-04" db="EMBL/GenBank/DDBJ databases">
        <title>Genome of Basidiobolus ranarum AG-B5.</title>
        <authorList>
            <person name="Stajich J.E."/>
            <person name="Carter-House D."/>
            <person name="Gryganskyi A."/>
        </authorList>
    </citation>
    <scope>NUCLEOTIDE SEQUENCE [LARGE SCALE GENOMIC DNA]</scope>
    <source>
        <strain evidence="12 13">AG-B5</strain>
    </source>
</reference>
<dbReference type="PANTHER" id="PTHR46471:SF2">
    <property type="entry name" value="CHITIN DEACETYLASE-RELATED"/>
    <property type="match status" value="1"/>
</dbReference>
<evidence type="ECO:0000256" key="4">
    <source>
        <dbReference type="ARBA" id="ARBA00022729"/>
    </source>
</evidence>
<dbReference type="Gene3D" id="3.30.60.10">
    <property type="entry name" value="Endochitinase-like"/>
    <property type="match status" value="1"/>
</dbReference>
<feature type="region of interest" description="Disordered" evidence="8">
    <location>
        <begin position="51"/>
        <end position="122"/>
    </location>
</feature>
<dbReference type="InterPro" id="IPR011330">
    <property type="entry name" value="Glyco_hydro/deAcase_b/a-brl"/>
</dbReference>
<dbReference type="SUPFAM" id="SSF88713">
    <property type="entry name" value="Glycoside hydrolase/deacetylase"/>
    <property type="match status" value="1"/>
</dbReference>
<sequence>MNSLSKLAIFSLFALSFVDCSTAQEINGVGSVTGINWSIDFDFFRGRRSTTTTRTTTSTTRSTIPSTTRRTTPSSTQKATTSTIKSTTLSSTQSNSSILTVPTTPSSIQSTTPSSTQSTASIPTISTISSSTSSLTTTIASSSSVDTSSLISTTLSSTTSSTVVPSPSGMLSYLDQRCGAGIGSCAPGLCCSGNGFCGYTSDHCGTGCQSSLGGCKDGTEASVHTGCQVPGTFAVTFDDGPSVLTPGLLDYLDRVGVKSTFFMNGNNWKNSGAGNPIKTIYELADVVKRAYASGHQICSHTWSHVNLMTVNEYNTTYEMSKLNRAFAQILGVVPTCMRPPYGDTDSYSRQVLKRMGYTVVTWNVNPVDWNPVNSIDEMYLEYVNQSGSASTLEGKFISLNHDVWNTTADFRSPSYPKTLPLAQRAIEYLKCRGWKLVSLPACLGEQPYYRNPNPSDEVCGGPDCLN</sequence>
<organism evidence="12 13">
    <name type="scientific">Basidiobolus ranarum</name>
    <dbReference type="NCBI Taxonomy" id="34480"/>
    <lineage>
        <taxon>Eukaryota</taxon>
        <taxon>Fungi</taxon>
        <taxon>Fungi incertae sedis</taxon>
        <taxon>Zoopagomycota</taxon>
        <taxon>Entomophthoromycotina</taxon>
        <taxon>Basidiobolomycetes</taxon>
        <taxon>Basidiobolales</taxon>
        <taxon>Basidiobolaceae</taxon>
        <taxon>Basidiobolus</taxon>
    </lineage>
</organism>
<evidence type="ECO:0000256" key="6">
    <source>
        <dbReference type="ARBA" id="ARBA00023277"/>
    </source>
</evidence>
<accession>A0ABR2WAT1</accession>
<evidence type="ECO:0000256" key="3">
    <source>
        <dbReference type="ARBA" id="ARBA00022723"/>
    </source>
</evidence>
<feature type="domain" description="NodB homology" evidence="11">
    <location>
        <begin position="231"/>
        <end position="437"/>
    </location>
</feature>
<feature type="disulfide bond" evidence="7">
    <location>
        <begin position="190"/>
        <end position="204"/>
    </location>
</feature>
<keyword evidence="13" id="KW-1185">Reference proteome</keyword>
<feature type="disulfide bond" evidence="7">
    <location>
        <begin position="185"/>
        <end position="197"/>
    </location>
</feature>
<dbReference type="EMBL" id="JASJQH010006888">
    <property type="protein sequence ID" value="KAK9728922.1"/>
    <property type="molecule type" value="Genomic_DNA"/>
</dbReference>
<dbReference type="SMART" id="SM00270">
    <property type="entry name" value="ChtBD1"/>
    <property type="match status" value="1"/>
</dbReference>
<comment type="caution">
    <text evidence="7">Lacks conserved residue(s) required for the propagation of feature annotation.</text>
</comment>
<dbReference type="InterPro" id="IPR002509">
    <property type="entry name" value="NODB_dom"/>
</dbReference>
<evidence type="ECO:0000313" key="13">
    <source>
        <dbReference type="Proteomes" id="UP001479436"/>
    </source>
</evidence>
<dbReference type="CDD" id="cd11618">
    <property type="entry name" value="ChtBD1_1"/>
    <property type="match status" value="1"/>
</dbReference>
<dbReference type="PROSITE" id="PS51677">
    <property type="entry name" value="NODB"/>
    <property type="match status" value="1"/>
</dbReference>
<evidence type="ECO:0000256" key="8">
    <source>
        <dbReference type="SAM" id="MobiDB-lite"/>
    </source>
</evidence>
<feature type="signal peptide" evidence="9">
    <location>
        <begin position="1"/>
        <end position="23"/>
    </location>
</feature>
<evidence type="ECO:0000256" key="7">
    <source>
        <dbReference type="PROSITE-ProRule" id="PRU00261"/>
    </source>
</evidence>
<keyword evidence="3" id="KW-0479">Metal-binding</keyword>
<dbReference type="SUPFAM" id="SSF57016">
    <property type="entry name" value="Plant lectins/antimicrobial peptides"/>
    <property type="match status" value="1"/>
</dbReference>
<keyword evidence="4 9" id="KW-0732">Signal</keyword>
<comment type="cofactor">
    <cofactor evidence="1">
        <name>Co(2+)</name>
        <dbReference type="ChEBI" id="CHEBI:48828"/>
    </cofactor>
</comment>
<evidence type="ECO:0008006" key="14">
    <source>
        <dbReference type="Google" id="ProtNLM"/>
    </source>
</evidence>
<protein>
    <recommendedName>
        <fullName evidence="14">Glycoside hydrolase/deacetylase</fullName>
    </recommendedName>
</protein>
<keyword evidence="7" id="KW-1015">Disulfide bond</keyword>
<comment type="caution">
    <text evidence="12">The sequence shown here is derived from an EMBL/GenBank/DDBJ whole genome shotgun (WGS) entry which is preliminary data.</text>
</comment>
<dbReference type="InterPro" id="IPR001002">
    <property type="entry name" value="Chitin-bd_1"/>
</dbReference>
<evidence type="ECO:0000259" key="10">
    <source>
        <dbReference type="PROSITE" id="PS50941"/>
    </source>
</evidence>
<name>A0ABR2WAT1_9FUNG</name>
<evidence type="ECO:0000259" key="11">
    <source>
        <dbReference type="PROSITE" id="PS51677"/>
    </source>
</evidence>
<proteinExistence type="predicted"/>
<evidence type="ECO:0000256" key="2">
    <source>
        <dbReference type="ARBA" id="ARBA00022669"/>
    </source>
</evidence>